<dbReference type="Proteomes" id="UP000294656">
    <property type="component" value="Unassembled WGS sequence"/>
</dbReference>
<name>A0A4R6MDF2_9GAMM</name>
<evidence type="ECO:0000259" key="1">
    <source>
        <dbReference type="PROSITE" id="PS50943"/>
    </source>
</evidence>
<keyword evidence="2" id="KW-0238">DNA-binding</keyword>
<accession>A0A4R6MDF2</accession>
<dbReference type="OrthoDB" id="8902678at2"/>
<evidence type="ECO:0000313" key="2">
    <source>
        <dbReference type="EMBL" id="TDO99728.1"/>
    </source>
</evidence>
<dbReference type="RefSeq" id="WP_133502567.1">
    <property type="nucleotide sequence ID" value="NZ_SNXC01000009.1"/>
</dbReference>
<dbReference type="Pfam" id="PF13560">
    <property type="entry name" value="HTH_31"/>
    <property type="match status" value="1"/>
</dbReference>
<dbReference type="AlphaFoldDB" id="A0A4R6MDF2"/>
<dbReference type="InterPro" id="IPR010982">
    <property type="entry name" value="Lambda_DNA-bd_dom_sf"/>
</dbReference>
<dbReference type="GO" id="GO:0003677">
    <property type="term" value="F:DNA binding"/>
    <property type="evidence" value="ECO:0007669"/>
    <property type="project" value="UniProtKB-KW"/>
</dbReference>
<evidence type="ECO:0000313" key="3">
    <source>
        <dbReference type="Proteomes" id="UP000294656"/>
    </source>
</evidence>
<dbReference type="Gene3D" id="1.10.260.40">
    <property type="entry name" value="lambda repressor-like DNA-binding domains"/>
    <property type="match status" value="1"/>
</dbReference>
<keyword evidence="3" id="KW-1185">Reference proteome</keyword>
<dbReference type="EMBL" id="SNXC01000009">
    <property type="protein sequence ID" value="TDO99728.1"/>
    <property type="molecule type" value="Genomic_DNA"/>
</dbReference>
<protein>
    <submittedName>
        <fullName evidence="2">Cro/C1-type helix-turn-helix DNA-binding protein</fullName>
    </submittedName>
</protein>
<sequence>MNQDFQSNLRLLCSYYKSIAEVCRRLNINRPQFNRYLNGKTVPADSTTRRICDFFGVTQSEILLPHSQFQRLVQARPINQEAEHAEKSIEQRHFDRLNHVGQKDLEKYCGYYFEYYISMSCPGQILRTLVHIEAQDGKTYYERIERFNPKTSKKPFHGIYQGVVQFLSDRLFLMDYEVHTKVEVTQTILYPSFKNRVERLKGLRIGVSGSGERVPCCVRVVYEYLGKRLDRKKALSMSGLYDMDSNEIDDDIKEAICNDMAEGEWHFRGRF</sequence>
<feature type="domain" description="HTH cro/C1-type" evidence="1">
    <location>
        <begin position="18"/>
        <end position="62"/>
    </location>
</feature>
<proteinExistence type="predicted"/>
<dbReference type="SUPFAM" id="SSF47413">
    <property type="entry name" value="lambda repressor-like DNA-binding domains"/>
    <property type="match status" value="1"/>
</dbReference>
<organism evidence="2 3">
    <name type="scientific">Marinomonas balearica</name>
    <dbReference type="NCBI Taxonomy" id="491947"/>
    <lineage>
        <taxon>Bacteria</taxon>
        <taxon>Pseudomonadati</taxon>
        <taxon>Pseudomonadota</taxon>
        <taxon>Gammaproteobacteria</taxon>
        <taxon>Oceanospirillales</taxon>
        <taxon>Oceanospirillaceae</taxon>
        <taxon>Marinomonas</taxon>
    </lineage>
</organism>
<dbReference type="CDD" id="cd00093">
    <property type="entry name" value="HTH_XRE"/>
    <property type="match status" value="1"/>
</dbReference>
<reference evidence="2 3" key="1">
    <citation type="submission" date="2019-03" db="EMBL/GenBank/DDBJ databases">
        <title>Genomic Encyclopedia of Type Strains, Phase III (KMG-III): the genomes of soil and plant-associated and newly described type strains.</title>
        <authorList>
            <person name="Whitman W."/>
        </authorList>
    </citation>
    <scope>NUCLEOTIDE SEQUENCE [LARGE SCALE GENOMIC DNA]</scope>
    <source>
        <strain evidence="2 3">CECT 7378</strain>
    </source>
</reference>
<dbReference type="InterPro" id="IPR001387">
    <property type="entry name" value="Cro/C1-type_HTH"/>
</dbReference>
<dbReference type="PROSITE" id="PS50943">
    <property type="entry name" value="HTH_CROC1"/>
    <property type="match status" value="1"/>
</dbReference>
<gene>
    <name evidence="2" type="ORF">DFP79_0717</name>
</gene>
<comment type="caution">
    <text evidence="2">The sequence shown here is derived from an EMBL/GenBank/DDBJ whole genome shotgun (WGS) entry which is preliminary data.</text>
</comment>